<feature type="region of interest" description="Disordered" evidence="1">
    <location>
        <begin position="54"/>
        <end position="133"/>
    </location>
</feature>
<feature type="region of interest" description="Disordered" evidence="1">
    <location>
        <begin position="343"/>
        <end position="375"/>
    </location>
</feature>
<reference evidence="2" key="1">
    <citation type="submission" date="2023-03" db="EMBL/GenBank/DDBJ databases">
        <title>Massive genome expansion in bonnet fungi (Mycena s.s.) driven by repeated elements and novel gene families across ecological guilds.</title>
        <authorList>
            <consortium name="Lawrence Berkeley National Laboratory"/>
            <person name="Harder C.B."/>
            <person name="Miyauchi S."/>
            <person name="Viragh M."/>
            <person name="Kuo A."/>
            <person name="Thoen E."/>
            <person name="Andreopoulos B."/>
            <person name="Lu D."/>
            <person name="Skrede I."/>
            <person name="Drula E."/>
            <person name="Henrissat B."/>
            <person name="Morin E."/>
            <person name="Kohler A."/>
            <person name="Barry K."/>
            <person name="LaButti K."/>
            <person name="Morin E."/>
            <person name="Salamov A."/>
            <person name="Lipzen A."/>
            <person name="Mereny Z."/>
            <person name="Hegedus B."/>
            <person name="Baldrian P."/>
            <person name="Stursova M."/>
            <person name="Weitz H."/>
            <person name="Taylor A."/>
            <person name="Grigoriev I.V."/>
            <person name="Nagy L.G."/>
            <person name="Martin F."/>
            <person name="Kauserud H."/>
        </authorList>
    </citation>
    <scope>NUCLEOTIDE SEQUENCE</scope>
    <source>
        <strain evidence="2">CBHHK173m</strain>
    </source>
</reference>
<dbReference type="Proteomes" id="UP001222325">
    <property type="component" value="Unassembled WGS sequence"/>
</dbReference>
<comment type="caution">
    <text evidence="2">The sequence shown here is derived from an EMBL/GenBank/DDBJ whole genome shotgun (WGS) entry which is preliminary data.</text>
</comment>
<gene>
    <name evidence="2" type="ORF">B0H15DRAFT_796638</name>
</gene>
<feature type="compositionally biased region" description="Basic residues" evidence="1">
    <location>
        <begin position="364"/>
        <end position="375"/>
    </location>
</feature>
<evidence type="ECO:0000313" key="3">
    <source>
        <dbReference type="Proteomes" id="UP001222325"/>
    </source>
</evidence>
<organism evidence="2 3">
    <name type="scientific">Mycena belliarum</name>
    <dbReference type="NCBI Taxonomy" id="1033014"/>
    <lineage>
        <taxon>Eukaryota</taxon>
        <taxon>Fungi</taxon>
        <taxon>Dikarya</taxon>
        <taxon>Basidiomycota</taxon>
        <taxon>Agaricomycotina</taxon>
        <taxon>Agaricomycetes</taxon>
        <taxon>Agaricomycetidae</taxon>
        <taxon>Agaricales</taxon>
        <taxon>Marasmiineae</taxon>
        <taxon>Mycenaceae</taxon>
        <taxon>Mycena</taxon>
    </lineage>
</organism>
<sequence length="375" mass="41739">MDTSSSPGPVGPTHLGPVALQRKRVLRERLSALLDAGPHTGELGVPFQALSTPESADMCLPQQDLGPAVSKRRRTLAERLSEPPDSELCAAPMSSEPQPSSEPQARRTLGERFSSPSDPDVLPRLVSASSEPQARRPRYLRDFVWTGFDEDYSPTAASTEYDPPLPRPPQHEYTPVALKTLADHPDLFRIVSPIDADAFEGLLADHPNQPFVRSVVSGLREGFWPWVDTQPGIYPETHDSSDFPLKDERERLFVRQQRDDEIALGRFSPSFGRDLFPGMYSMPIHAVPKPGSQKLRLVVNHSMGEHSLNSMIPRHLIAGSRLDTLKNLGDHLLALRGVHGHRKETRASYMKGGRRTHDPSSKSSIRHCPRHRSIL</sequence>
<name>A0AAD6UD90_9AGAR</name>
<dbReference type="EMBL" id="JARJCN010000006">
    <property type="protein sequence ID" value="KAJ7099890.1"/>
    <property type="molecule type" value="Genomic_DNA"/>
</dbReference>
<proteinExistence type="predicted"/>
<evidence type="ECO:0000313" key="2">
    <source>
        <dbReference type="EMBL" id="KAJ7099890.1"/>
    </source>
</evidence>
<dbReference type="AlphaFoldDB" id="A0AAD6UD90"/>
<accession>A0AAD6UD90</accession>
<feature type="compositionally biased region" description="Low complexity" evidence="1">
    <location>
        <begin position="92"/>
        <end position="103"/>
    </location>
</feature>
<keyword evidence="3" id="KW-1185">Reference proteome</keyword>
<evidence type="ECO:0000256" key="1">
    <source>
        <dbReference type="SAM" id="MobiDB-lite"/>
    </source>
</evidence>
<protein>
    <submittedName>
        <fullName evidence="2">Uncharacterized protein</fullName>
    </submittedName>
</protein>